<evidence type="ECO:0000313" key="3">
    <source>
        <dbReference type="Proteomes" id="UP001329825"/>
    </source>
</evidence>
<gene>
    <name evidence="2" type="ORF">IL334_002519</name>
</gene>
<feature type="region of interest" description="Disordered" evidence="1">
    <location>
        <begin position="1"/>
        <end position="30"/>
    </location>
</feature>
<feature type="compositionally biased region" description="Polar residues" evidence="1">
    <location>
        <begin position="151"/>
        <end position="173"/>
    </location>
</feature>
<dbReference type="RefSeq" id="XP_062790314.1">
    <property type="nucleotide sequence ID" value="XM_062934263.1"/>
</dbReference>
<protein>
    <submittedName>
        <fullName evidence="2">Uncharacterized protein</fullName>
    </submittedName>
</protein>
<sequence length="230" mass="25769">MFTITPPTPSPSASPKDPQGSWASVKPAGATSPNDPIIKLDQLIKCINKLIRGYSNSPCSSTIYLSSLHSFRKRTEDLRIHLNSIDIDVSQEIVQAEIDKLENDWWSSEVVAAWYGPRPRRLSLSPNDRPIKRIQSELSMTPNERIIQAKPPSSSLSRSQPTNHGRSSPSPTKVFQRRKRIMGSTDLSALIEERGSFSTLGKGEDHTLGQWIEMEGWLRRDSSYVGLNDE</sequence>
<evidence type="ECO:0000313" key="2">
    <source>
        <dbReference type="EMBL" id="WRT65574.1"/>
    </source>
</evidence>
<evidence type="ECO:0000256" key="1">
    <source>
        <dbReference type="SAM" id="MobiDB-lite"/>
    </source>
</evidence>
<reference evidence="2 3" key="1">
    <citation type="submission" date="2024-01" db="EMBL/GenBank/DDBJ databases">
        <title>Comparative genomics of Cryptococcus and Kwoniella reveals pathogenesis evolution and contrasting modes of karyotype evolution via chromosome fusion or intercentromeric recombination.</title>
        <authorList>
            <person name="Coelho M.A."/>
            <person name="David-Palma M."/>
            <person name="Shea T."/>
            <person name="Bowers K."/>
            <person name="McGinley-Smith S."/>
            <person name="Mohammad A.W."/>
            <person name="Gnirke A."/>
            <person name="Yurkov A.M."/>
            <person name="Nowrousian M."/>
            <person name="Sun S."/>
            <person name="Cuomo C.A."/>
            <person name="Heitman J."/>
        </authorList>
    </citation>
    <scope>NUCLEOTIDE SEQUENCE [LARGE SCALE GENOMIC DNA]</scope>
    <source>
        <strain evidence="2">CBS 11374</strain>
    </source>
</reference>
<name>A0ABZ1CUZ2_9TREE</name>
<dbReference type="EMBL" id="CP141883">
    <property type="protein sequence ID" value="WRT65574.1"/>
    <property type="molecule type" value="Genomic_DNA"/>
</dbReference>
<proteinExistence type="predicted"/>
<dbReference type="GeneID" id="87954650"/>
<feature type="compositionally biased region" description="Pro residues" evidence="1">
    <location>
        <begin position="1"/>
        <end position="12"/>
    </location>
</feature>
<dbReference type="Proteomes" id="UP001329825">
    <property type="component" value="Chromosome 3"/>
</dbReference>
<organism evidence="2 3">
    <name type="scientific">Kwoniella shivajii</name>
    <dbReference type="NCBI Taxonomy" id="564305"/>
    <lineage>
        <taxon>Eukaryota</taxon>
        <taxon>Fungi</taxon>
        <taxon>Dikarya</taxon>
        <taxon>Basidiomycota</taxon>
        <taxon>Agaricomycotina</taxon>
        <taxon>Tremellomycetes</taxon>
        <taxon>Tremellales</taxon>
        <taxon>Cryptococcaceae</taxon>
        <taxon>Kwoniella</taxon>
    </lineage>
</organism>
<keyword evidence="3" id="KW-1185">Reference proteome</keyword>
<feature type="region of interest" description="Disordered" evidence="1">
    <location>
        <begin position="140"/>
        <end position="175"/>
    </location>
</feature>
<accession>A0ABZ1CUZ2</accession>